<keyword evidence="3" id="KW-1185">Reference proteome</keyword>
<dbReference type="PANTHER" id="PTHR28457">
    <property type="entry name" value="COILED-COIL DOMAIN-CONTAINING PROTEIN 189"/>
    <property type="match status" value="1"/>
</dbReference>
<dbReference type="Proteomes" id="UP001295684">
    <property type="component" value="Unassembled WGS sequence"/>
</dbReference>
<proteinExistence type="predicted"/>
<protein>
    <submittedName>
        <fullName evidence="2">Uncharacterized protein</fullName>
    </submittedName>
</protein>
<dbReference type="AlphaFoldDB" id="A0AAD2D441"/>
<comment type="caution">
    <text evidence="2">The sequence shown here is derived from an EMBL/GenBank/DDBJ whole genome shotgun (WGS) entry which is preliminary data.</text>
</comment>
<dbReference type="InterPro" id="IPR032727">
    <property type="entry name" value="CLAMP"/>
</dbReference>
<sequence>MNQNQTAASHENLNPLFQFLEDKNERIKMYKGAKNEAIYDHFLKLNHDFCTLQQFSDEKVHNFMTVMDKALHKLIRGDLVIGSLKPENDMQNYFTTEFENKSLQRPPFSVSIFDSEDFIKIKKFLYEEFFPVCSLFEYSLKPRKELHLRCENIVPDLPREQSLMSMKQVEDPKEVPHLKEYFEEPIAKETPEAEGEGEPEDHKDEQQNEETVENNQPNRNISLEKVILNEKKRIDKFVEKKLKIKRSKPDQEEL</sequence>
<evidence type="ECO:0000313" key="3">
    <source>
        <dbReference type="Proteomes" id="UP001295684"/>
    </source>
</evidence>
<accession>A0AAD2D441</accession>
<dbReference type="Pfam" id="PF14769">
    <property type="entry name" value="CLAMP"/>
    <property type="match status" value="1"/>
</dbReference>
<feature type="region of interest" description="Disordered" evidence="1">
    <location>
        <begin position="181"/>
        <end position="224"/>
    </location>
</feature>
<feature type="compositionally biased region" description="Basic and acidic residues" evidence="1">
    <location>
        <begin position="181"/>
        <end position="191"/>
    </location>
</feature>
<evidence type="ECO:0000256" key="1">
    <source>
        <dbReference type="SAM" id="MobiDB-lite"/>
    </source>
</evidence>
<dbReference type="EMBL" id="CAMPGE010020553">
    <property type="protein sequence ID" value="CAI2378788.1"/>
    <property type="molecule type" value="Genomic_DNA"/>
</dbReference>
<name>A0AAD2D441_EUPCR</name>
<dbReference type="PANTHER" id="PTHR28457:SF1">
    <property type="entry name" value="CILIA- AND FLAGELLA-ASSOCIATED PROTEIN 119"/>
    <property type="match status" value="1"/>
</dbReference>
<gene>
    <name evidence="2" type="ORF">ECRASSUSDP1_LOCUS20188</name>
</gene>
<reference evidence="2" key="1">
    <citation type="submission" date="2023-07" db="EMBL/GenBank/DDBJ databases">
        <authorList>
            <consortium name="AG Swart"/>
            <person name="Singh M."/>
            <person name="Singh A."/>
            <person name="Seah K."/>
            <person name="Emmerich C."/>
        </authorList>
    </citation>
    <scope>NUCLEOTIDE SEQUENCE</scope>
    <source>
        <strain evidence="2">DP1</strain>
    </source>
</reference>
<evidence type="ECO:0000313" key="2">
    <source>
        <dbReference type="EMBL" id="CAI2378788.1"/>
    </source>
</evidence>
<organism evidence="2 3">
    <name type="scientific">Euplotes crassus</name>
    <dbReference type="NCBI Taxonomy" id="5936"/>
    <lineage>
        <taxon>Eukaryota</taxon>
        <taxon>Sar</taxon>
        <taxon>Alveolata</taxon>
        <taxon>Ciliophora</taxon>
        <taxon>Intramacronucleata</taxon>
        <taxon>Spirotrichea</taxon>
        <taxon>Hypotrichia</taxon>
        <taxon>Euplotida</taxon>
        <taxon>Euplotidae</taxon>
        <taxon>Moneuplotes</taxon>
    </lineage>
</organism>